<dbReference type="PANTHER" id="PTHR33527:SF16">
    <property type="entry name" value="RRM DOMAIN-CONTAINING PROTEIN"/>
    <property type="match status" value="1"/>
</dbReference>
<organism evidence="1 2">
    <name type="scientific">Quercus rubra</name>
    <name type="common">Northern red oak</name>
    <name type="synonym">Quercus borealis</name>
    <dbReference type="NCBI Taxonomy" id="3512"/>
    <lineage>
        <taxon>Eukaryota</taxon>
        <taxon>Viridiplantae</taxon>
        <taxon>Streptophyta</taxon>
        <taxon>Embryophyta</taxon>
        <taxon>Tracheophyta</taxon>
        <taxon>Spermatophyta</taxon>
        <taxon>Magnoliopsida</taxon>
        <taxon>eudicotyledons</taxon>
        <taxon>Gunneridae</taxon>
        <taxon>Pentapetalae</taxon>
        <taxon>rosids</taxon>
        <taxon>fabids</taxon>
        <taxon>Fagales</taxon>
        <taxon>Fagaceae</taxon>
        <taxon>Quercus</taxon>
    </lineage>
</organism>
<accession>A0AAN7G655</accession>
<dbReference type="EMBL" id="JAXUIC010000001">
    <property type="protein sequence ID" value="KAK4606228.1"/>
    <property type="molecule type" value="Genomic_DNA"/>
</dbReference>
<protein>
    <submittedName>
        <fullName evidence="1">Uncharacterized protein</fullName>
    </submittedName>
</protein>
<reference evidence="1 2" key="1">
    <citation type="journal article" date="2023" name="G3 (Bethesda)">
        <title>A haplotype-resolved chromosome-scale genome for Quercus rubra L. provides insights into the genetics of adaptive traits for red oak species.</title>
        <authorList>
            <person name="Kapoor B."/>
            <person name="Jenkins J."/>
            <person name="Schmutz J."/>
            <person name="Zhebentyayeva T."/>
            <person name="Kuelheim C."/>
            <person name="Coggeshall M."/>
            <person name="Heim C."/>
            <person name="Lasky J.R."/>
            <person name="Leites L."/>
            <person name="Islam-Faridi N."/>
            <person name="Romero-Severson J."/>
            <person name="DeLeo V.L."/>
            <person name="Lucas S.M."/>
            <person name="Lazic D."/>
            <person name="Gailing O."/>
            <person name="Carlson J."/>
            <person name="Staton M."/>
        </authorList>
    </citation>
    <scope>NUCLEOTIDE SEQUENCE [LARGE SCALE GENOMIC DNA]</scope>
    <source>
        <strain evidence="1">Pseudo-F2</strain>
    </source>
</reference>
<dbReference type="PANTHER" id="PTHR33527">
    <property type="entry name" value="OS07G0274300 PROTEIN"/>
    <property type="match status" value="1"/>
</dbReference>
<gene>
    <name evidence="1" type="ORF">RGQ29_000480</name>
</gene>
<evidence type="ECO:0000313" key="1">
    <source>
        <dbReference type="EMBL" id="KAK4606228.1"/>
    </source>
</evidence>
<evidence type="ECO:0000313" key="2">
    <source>
        <dbReference type="Proteomes" id="UP001324115"/>
    </source>
</evidence>
<dbReference type="AlphaFoldDB" id="A0AAN7G655"/>
<keyword evidence="2" id="KW-1185">Reference proteome</keyword>
<comment type="caution">
    <text evidence="1">The sequence shown here is derived from an EMBL/GenBank/DDBJ whole genome shotgun (WGS) entry which is preliminary data.</text>
</comment>
<proteinExistence type="predicted"/>
<name>A0AAN7G655_QUERU</name>
<sequence length="290" mass="33033">MSSPCNTIDELKAFHDIDRRIYSRLVIDLRLEPNQSKKVVAFWIRLEIRGVKDFVFMILPLPVQKLHALAHEAMTFLLYLSQAPSYDVDKDLPLMLSLVQPRFSFWDFYPERETLISEIEEIKTYVCDIAFSDIVPTMVQSSRPQSGFTQPQFANRRKGFPSYQVLEAPSVSVAPNFANSVQVQPSVPQAATSSTILSPLVPSSHTKGRFLLMNFSKGHHVTSEELQEYITRRFGNCIESILMKPQPNMVPPLYANVVVRSSSDIQRILGGKETAIFRVNGKQVWARRLD</sequence>
<dbReference type="Proteomes" id="UP001324115">
    <property type="component" value="Unassembled WGS sequence"/>
</dbReference>